<feature type="transmembrane region" description="Helical" evidence="9">
    <location>
        <begin position="180"/>
        <end position="211"/>
    </location>
</feature>
<feature type="transmembrane region" description="Helical" evidence="9">
    <location>
        <begin position="389"/>
        <end position="409"/>
    </location>
</feature>
<dbReference type="GO" id="GO:0009103">
    <property type="term" value="P:lipopolysaccharide biosynthetic process"/>
    <property type="evidence" value="ECO:0007669"/>
    <property type="project" value="TreeGrafter"/>
</dbReference>
<dbReference type="GO" id="GO:0000030">
    <property type="term" value="F:mannosyltransferase activity"/>
    <property type="evidence" value="ECO:0007669"/>
    <property type="project" value="InterPro"/>
</dbReference>
<dbReference type="InterPro" id="IPR003342">
    <property type="entry name" value="ArnT-like_N"/>
</dbReference>
<proteinExistence type="predicted"/>
<evidence type="ECO:0000256" key="7">
    <source>
        <dbReference type="ARBA" id="ARBA00023136"/>
    </source>
</evidence>
<reference evidence="11" key="1">
    <citation type="submission" date="2020-09" db="EMBL/GenBank/DDBJ databases">
        <title>Brevundimonas sp. LVF2 isolated from a puddle in Goettingen, Germany.</title>
        <authorList>
            <person name="Friedrich I."/>
            <person name="Klassen A."/>
            <person name="Hannes N."/>
            <person name="Schneider D."/>
            <person name="Hertel R."/>
            <person name="Daniel R."/>
        </authorList>
    </citation>
    <scope>NUCLEOTIDE SEQUENCE</scope>
    <source>
        <strain evidence="11">LVF2</strain>
    </source>
</reference>
<dbReference type="RefSeq" id="WP_207869150.1">
    <property type="nucleotide sequence ID" value="NZ_CP062222.1"/>
</dbReference>
<keyword evidence="12" id="KW-1185">Reference proteome</keyword>
<dbReference type="GO" id="GO:0005886">
    <property type="term" value="C:plasma membrane"/>
    <property type="evidence" value="ECO:0007669"/>
    <property type="project" value="UniProtKB-SubCell"/>
</dbReference>
<feature type="transmembrane region" description="Helical" evidence="9">
    <location>
        <begin position="125"/>
        <end position="143"/>
    </location>
</feature>
<evidence type="ECO:0000313" key="11">
    <source>
        <dbReference type="EMBL" id="QTC90612.1"/>
    </source>
</evidence>
<evidence type="ECO:0000256" key="5">
    <source>
        <dbReference type="ARBA" id="ARBA00022692"/>
    </source>
</evidence>
<gene>
    <name evidence="11" type="ORF">IFJ75_15350</name>
</gene>
<dbReference type="AlphaFoldDB" id="A0A975GUU1"/>
<keyword evidence="7 9" id="KW-0472">Membrane</keyword>
<evidence type="ECO:0000256" key="1">
    <source>
        <dbReference type="ARBA" id="ARBA00004651"/>
    </source>
</evidence>
<keyword evidence="5 9" id="KW-0812">Transmembrane</keyword>
<organism evidence="11 12">
    <name type="scientific">Brevundimonas goettingensis</name>
    <dbReference type="NCBI Taxonomy" id="2774190"/>
    <lineage>
        <taxon>Bacteria</taxon>
        <taxon>Pseudomonadati</taxon>
        <taxon>Pseudomonadota</taxon>
        <taxon>Alphaproteobacteria</taxon>
        <taxon>Caulobacterales</taxon>
        <taxon>Caulobacteraceae</taxon>
        <taxon>Brevundimonas</taxon>
    </lineage>
</organism>
<dbReference type="PANTHER" id="PTHR33908:SF3">
    <property type="entry name" value="UNDECAPRENYL PHOSPHATE-ALPHA-4-AMINO-4-DEOXY-L-ARABINOSE ARABINOSYL TRANSFERASE"/>
    <property type="match status" value="1"/>
</dbReference>
<feature type="transmembrane region" description="Helical" evidence="9">
    <location>
        <begin position="150"/>
        <end position="168"/>
    </location>
</feature>
<evidence type="ECO:0000256" key="8">
    <source>
        <dbReference type="SAM" id="MobiDB-lite"/>
    </source>
</evidence>
<feature type="transmembrane region" description="Helical" evidence="9">
    <location>
        <begin position="275"/>
        <end position="294"/>
    </location>
</feature>
<feature type="transmembrane region" description="Helical" evidence="9">
    <location>
        <begin position="12"/>
        <end position="34"/>
    </location>
</feature>
<sequence length="569" mass="59775">MTRPNLDRHIAGWRGPVLAALLTLIAGLPGLLLLPPLDRDESRYAQATSQMLESGDYVDIRFQEEPRWKKPVGIYWMQAVAVGLTSSVENRDIAPYRLPSLFGALIAALAVAWAGAALFGQRAGFLAGAILGTTLLLSTEAGMAKTDAMLCACVTLAMCSLARIYLATRAGEVPRRPHKFLFWLGLGLSILIKGPIGLLVVAPAMVALSVWDRDIRWLKRLGWGWGLPMVALLVGPWAIAITIATDGGFWREAVGHDLGGKITGAAESHGGFPGFYLLLSPLLLFPATLLWPAALSTAWSRRAEPAVRFMVCWMVPGWLIFEFAPTKLPHYTLPTFGAIALLMAAALTQPIGTISRRVGAGLTVFAAGIICAITVYGLTQWGTSTAQTWAAITILCTAVAGIGGTFILLNRAAVSALLVAMAFGVVSHAALAGTLRQLRPLSVAPLLVETMERAGIAPDQGLIPGPVAITTFHEPSFVFLTGRDTQLTDAAGAARALAEGRPAIVEAHDAEAFRQAVAQSGAGGRAVGTVRGYNYAAGEEVALTVYAPTGAPAAPSVPGNGAPAEGPAE</sequence>
<keyword evidence="3" id="KW-0328">Glycosyltransferase</keyword>
<feature type="transmembrane region" description="Helical" evidence="9">
    <location>
        <begin position="359"/>
        <end position="377"/>
    </location>
</feature>
<keyword evidence="2" id="KW-1003">Cell membrane</keyword>
<dbReference type="PANTHER" id="PTHR33908">
    <property type="entry name" value="MANNOSYLTRANSFERASE YKCB-RELATED"/>
    <property type="match status" value="1"/>
</dbReference>
<keyword evidence="6 9" id="KW-1133">Transmembrane helix</keyword>
<feature type="transmembrane region" description="Helical" evidence="9">
    <location>
        <begin position="416"/>
        <end position="435"/>
    </location>
</feature>
<evidence type="ECO:0000313" key="12">
    <source>
        <dbReference type="Proteomes" id="UP000663918"/>
    </source>
</evidence>
<feature type="transmembrane region" description="Helical" evidence="9">
    <location>
        <begin position="330"/>
        <end position="347"/>
    </location>
</feature>
<comment type="subcellular location">
    <subcellularLocation>
        <location evidence="1">Cell membrane</location>
        <topology evidence="1">Multi-pass membrane protein</topology>
    </subcellularLocation>
</comment>
<dbReference type="EMBL" id="CP062222">
    <property type="protein sequence ID" value="QTC90612.1"/>
    <property type="molecule type" value="Genomic_DNA"/>
</dbReference>
<evidence type="ECO:0000256" key="9">
    <source>
        <dbReference type="SAM" id="Phobius"/>
    </source>
</evidence>
<dbReference type="Proteomes" id="UP000663918">
    <property type="component" value="Chromosome"/>
</dbReference>
<keyword evidence="4" id="KW-0808">Transferase</keyword>
<evidence type="ECO:0000256" key="6">
    <source>
        <dbReference type="ARBA" id="ARBA00022989"/>
    </source>
</evidence>
<feature type="domain" description="ArnT-like N-terminal" evidence="10">
    <location>
        <begin position="41"/>
        <end position="242"/>
    </location>
</feature>
<dbReference type="Pfam" id="PF02366">
    <property type="entry name" value="PMT"/>
    <property type="match status" value="1"/>
</dbReference>
<name>A0A975GUU1_9CAUL</name>
<feature type="transmembrane region" description="Helical" evidence="9">
    <location>
        <begin position="306"/>
        <end position="324"/>
    </location>
</feature>
<evidence type="ECO:0000256" key="4">
    <source>
        <dbReference type="ARBA" id="ARBA00022679"/>
    </source>
</evidence>
<accession>A0A975GUU1</accession>
<evidence type="ECO:0000256" key="3">
    <source>
        <dbReference type="ARBA" id="ARBA00022676"/>
    </source>
</evidence>
<dbReference type="InterPro" id="IPR050297">
    <property type="entry name" value="LipidA_mod_glycosyltrf_83"/>
</dbReference>
<dbReference type="KEGG" id="bgoe:IFJ75_15350"/>
<evidence type="ECO:0000256" key="2">
    <source>
        <dbReference type="ARBA" id="ARBA00022475"/>
    </source>
</evidence>
<dbReference type="GO" id="GO:0006493">
    <property type="term" value="P:protein O-linked glycosylation"/>
    <property type="evidence" value="ECO:0007669"/>
    <property type="project" value="InterPro"/>
</dbReference>
<evidence type="ECO:0000259" key="10">
    <source>
        <dbReference type="Pfam" id="PF02366"/>
    </source>
</evidence>
<feature type="transmembrane region" description="Helical" evidence="9">
    <location>
        <begin position="223"/>
        <end position="244"/>
    </location>
</feature>
<dbReference type="GO" id="GO:0010041">
    <property type="term" value="P:response to iron(III) ion"/>
    <property type="evidence" value="ECO:0007669"/>
    <property type="project" value="TreeGrafter"/>
</dbReference>
<protein>
    <submittedName>
        <fullName evidence="11">Glycosyltransferase family 39 protein</fullName>
    </submittedName>
</protein>
<feature type="transmembrane region" description="Helical" evidence="9">
    <location>
        <begin position="101"/>
        <end position="119"/>
    </location>
</feature>
<feature type="region of interest" description="Disordered" evidence="8">
    <location>
        <begin position="550"/>
        <end position="569"/>
    </location>
</feature>
<dbReference type="GO" id="GO:0016763">
    <property type="term" value="F:pentosyltransferase activity"/>
    <property type="evidence" value="ECO:0007669"/>
    <property type="project" value="TreeGrafter"/>
</dbReference>